<dbReference type="HAMAP" id="MF_00230">
    <property type="entry name" value="CobT"/>
    <property type="match status" value="1"/>
</dbReference>
<organism evidence="11 12">
    <name type="scientific">Robbsia andropogonis</name>
    <dbReference type="NCBI Taxonomy" id="28092"/>
    <lineage>
        <taxon>Bacteria</taxon>
        <taxon>Pseudomonadati</taxon>
        <taxon>Pseudomonadota</taxon>
        <taxon>Betaproteobacteria</taxon>
        <taxon>Burkholderiales</taxon>
        <taxon>Burkholderiaceae</taxon>
        <taxon>Robbsia</taxon>
    </lineage>
</organism>
<dbReference type="EMBL" id="LAQU01000004">
    <property type="protein sequence ID" value="KKB64494.1"/>
    <property type="molecule type" value="Genomic_DNA"/>
</dbReference>
<dbReference type="PANTHER" id="PTHR43463">
    <property type="entry name" value="NICOTINATE-NUCLEOTIDE--DIMETHYLBENZIMIDAZOLE PHOSPHORIBOSYLTRANSFERASE"/>
    <property type="match status" value="1"/>
</dbReference>
<dbReference type="AlphaFoldDB" id="A0A0F5K3M3"/>
<evidence type="ECO:0000256" key="8">
    <source>
        <dbReference type="ARBA" id="ARBA00030686"/>
    </source>
</evidence>
<gene>
    <name evidence="10" type="primary">cobT</name>
    <name evidence="11" type="ORF">WM40_05200</name>
</gene>
<keyword evidence="12" id="KW-1185">Reference proteome</keyword>
<evidence type="ECO:0000256" key="1">
    <source>
        <dbReference type="ARBA" id="ARBA00005049"/>
    </source>
</evidence>
<evidence type="ECO:0000256" key="9">
    <source>
        <dbReference type="ARBA" id="ARBA00047340"/>
    </source>
</evidence>
<accession>A0A0F5K3M3</accession>
<name>A0A0F5K3M3_9BURK</name>
<keyword evidence="5 10" id="KW-0169">Cobalamin biosynthesis</keyword>
<comment type="catalytic activity">
    <reaction evidence="9 10">
        <text>5,6-dimethylbenzimidazole + nicotinate beta-D-ribonucleotide = alpha-ribazole 5'-phosphate + nicotinate + H(+)</text>
        <dbReference type="Rhea" id="RHEA:11196"/>
        <dbReference type="ChEBI" id="CHEBI:15378"/>
        <dbReference type="ChEBI" id="CHEBI:15890"/>
        <dbReference type="ChEBI" id="CHEBI:32544"/>
        <dbReference type="ChEBI" id="CHEBI:57502"/>
        <dbReference type="ChEBI" id="CHEBI:57918"/>
        <dbReference type="EC" id="2.4.2.21"/>
    </reaction>
</comment>
<comment type="caution">
    <text evidence="11">The sequence shown here is derived from an EMBL/GenBank/DDBJ whole genome shotgun (WGS) entry which is preliminary data.</text>
</comment>
<dbReference type="GO" id="GO:0009236">
    <property type="term" value="P:cobalamin biosynthetic process"/>
    <property type="evidence" value="ECO:0007669"/>
    <property type="project" value="UniProtKB-UniRule"/>
</dbReference>
<dbReference type="InterPro" id="IPR023195">
    <property type="entry name" value="Nict_dMeBzImd_PRibTrfase_N"/>
</dbReference>
<dbReference type="PANTHER" id="PTHR43463:SF1">
    <property type="entry name" value="NICOTINATE-NUCLEOTIDE--DIMETHYLBENZIMIDAZOLE PHOSPHORIBOSYLTRANSFERASE"/>
    <property type="match status" value="1"/>
</dbReference>
<dbReference type="InterPro" id="IPR003200">
    <property type="entry name" value="Nict_dMeBzImd_PRibTrfase"/>
</dbReference>
<evidence type="ECO:0000313" key="12">
    <source>
        <dbReference type="Proteomes" id="UP000033618"/>
    </source>
</evidence>
<comment type="similarity">
    <text evidence="2 10">Belongs to the CobT family.</text>
</comment>
<dbReference type="Gene3D" id="1.10.1610.10">
    <property type="match status" value="1"/>
</dbReference>
<dbReference type="PATRIC" id="fig|28092.6.peg.1238"/>
<evidence type="ECO:0000256" key="7">
    <source>
        <dbReference type="ARBA" id="ARBA00022679"/>
    </source>
</evidence>
<evidence type="ECO:0000256" key="5">
    <source>
        <dbReference type="ARBA" id="ARBA00022573"/>
    </source>
</evidence>
<evidence type="ECO:0000256" key="4">
    <source>
        <dbReference type="ARBA" id="ARBA00015486"/>
    </source>
</evidence>
<dbReference type="NCBIfam" id="TIGR03160">
    <property type="entry name" value="cobT_DBIPRT"/>
    <property type="match status" value="1"/>
</dbReference>
<evidence type="ECO:0000256" key="10">
    <source>
        <dbReference type="HAMAP-Rule" id="MF_00230"/>
    </source>
</evidence>
<dbReference type="Proteomes" id="UP000033618">
    <property type="component" value="Unassembled WGS sequence"/>
</dbReference>
<dbReference type="InterPro" id="IPR036087">
    <property type="entry name" value="Nict_dMeBzImd_PRibTrfase_sf"/>
</dbReference>
<reference evidence="11 12" key="1">
    <citation type="submission" date="2015-03" db="EMBL/GenBank/DDBJ databases">
        <title>Draft Genome Sequence of Burkholderia andropogonis type strain ICMP2807, isolated from Sorghum bicolor.</title>
        <authorList>
            <person name="Lopes-Santos L."/>
            <person name="Castro D.B."/>
            <person name="Ottoboni L.M."/>
            <person name="Park D."/>
            <person name="Weirc B.S."/>
            <person name="Destefano S.A."/>
        </authorList>
    </citation>
    <scope>NUCLEOTIDE SEQUENCE [LARGE SCALE GENOMIC DNA]</scope>
    <source>
        <strain evidence="11 12">ICMP2807</strain>
    </source>
</reference>
<comment type="pathway">
    <text evidence="1 10">Nucleoside biosynthesis; alpha-ribazole biosynthesis; alpha-ribazole from 5,6-dimethylbenzimidazole: step 1/2.</text>
</comment>
<dbReference type="Pfam" id="PF02277">
    <property type="entry name" value="DBI_PRT"/>
    <property type="match status" value="1"/>
</dbReference>
<evidence type="ECO:0000256" key="3">
    <source>
        <dbReference type="ARBA" id="ARBA00011991"/>
    </source>
</evidence>
<dbReference type="CDD" id="cd02439">
    <property type="entry name" value="DMB-PRT_CobT"/>
    <property type="match status" value="1"/>
</dbReference>
<dbReference type="GO" id="GO:0008939">
    <property type="term" value="F:nicotinate-nucleotide-dimethylbenzimidazole phosphoribosyltransferase activity"/>
    <property type="evidence" value="ECO:0007669"/>
    <property type="project" value="UniProtKB-UniRule"/>
</dbReference>
<dbReference type="STRING" id="28092.WM40_05200"/>
<dbReference type="Gene3D" id="3.40.50.10210">
    <property type="match status" value="1"/>
</dbReference>
<evidence type="ECO:0000313" key="11">
    <source>
        <dbReference type="EMBL" id="KKB64494.1"/>
    </source>
</evidence>
<dbReference type="InterPro" id="IPR017846">
    <property type="entry name" value="Nict_dMeBzImd_PRibTrfase_bact"/>
</dbReference>
<dbReference type="SUPFAM" id="SSF52733">
    <property type="entry name" value="Nicotinate mononucleotide:5,6-dimethylbenzimidazole phosphoribosyltransferase (CobT)"/>
    <property type="match status" value="1"/>
</dbReference>
<keyword evidence="6 10" id="KW-0328">Glycosyltransferase</keyword>
<protein>
    <recommendedName>
        <fullName evidence="4 10">Nicotinate-nucleotide--dimethylbenzimidazole phosphoribosyltransferase</fullName>
        <shortName evidence="10">NN:DBI PRT</shortName>
        <ecNumber evidence="3 10">2.4.2.21</ecNumber>
    </recommendedName>
    <alternativeName>
        <fullName evidence="8 10">N(1)-alpha-phosphoribosyltransferase</fullName>
    </alternativeName>
</protein>
<dbReference type="NCBIfam" id="NF000996">
    <property type="entry name" value="PRK00105.1"/>
    <property type="match status" value="1"/>
</dbReference>
<sequence length="363" mass="37330">MQLPRVASVDKSRGPAVQSLIDNKTKPLGSLGALETLALQIALIQRSDTPRILCPTLVVFAGDHGVTAQGVSPFPQSVTAQMVANFVAGGAAINAFCSASDMHCAIVDVGIANPLPKDLDLEAAPARSLLTRDAVAAGTADFSREPAMSVPQLQHAMEAGARAVEKQVARGCNTIGFGEIGIGNTSAAACLMHRFTGEPIADCVGRGTGLDDTGLARKRDVLTAALALHGPVLDSIVDPIERAQQTLATFGGFEIAAMTGAFLAAAAKGMTILVDGFVVSSALLAACALVPATRDYCVFSHESDEKGHQAMLAYFNAHPLLRLGLRLGEGTGAALALPLLRAACAMLSDMASFASASVDGRNA</sequence>
<evidence type="ECO:0000256" key="6">
    <source>
        <dbReference type="ARBA" id="ARBA00022676"/>
    </source>
</evidence>
<evidence type="ECO:0000256" key="2">
    <source>
        <dbReference type="ARBA" id="ARBA00007110"/>
    </source>
</evidence>
<comment type="function">
    <text evidence="10">Catalyzes the synthesis of alpha-ribazole-5'-phosphate from nicotinate mononucleotide (NAMN) and 5,6-dimethylbenzimidazole (DMB).</text>
</comment>
<dbReference type="FunFam" id="3.40.50.10210:FF:000001">
    <property type="entry name" value="Nicotinate-nucleotide--dimethylbenzimidazole phosphoribosyltransferase"/>
    <property type="match status" value="1"/>
</dbReference>
<dbReference type="UniPathway" id="UPA00061">
    <property type="reaction ID" value="UER00516"/>
</dbReference>
<feature type="active site" description="Proton acceptor" evidence="10">
    <location>
        <position position="329"/>
    </location>
</feature>
<dbReference type="EC" id="2.4.2.21" evidence="3 10"/>
<keyword evidence="7 10" id="KW-0808">Transferase</keyword>
<proteinExistence type="inferred from homology"/>